<dbReference type="AlphaFoldDB" id="A0AAF0QKN6"/>
<dbReference type="Proteomes" id="UP001234989">
    <property type="component" value="Chromosome 4"/>
</dbReference>
<dbReference type="SUPFAM" id="SSF53098">
    <property type="entry name" value="Ribonuclease H-like"/>
    <property type="match status" value="1"/>
</dbReference>
<evidence type="ECO:0000256" key="1">
    <source>
        <dbReference type="SAM" id="MobiDB-lite"/>
    </source>
</evidence>
<protein>
    <submittedName>
        <fullName evidence="2">Uncharacterized protein</fullName>
    </submittedName>
</protein>
<evidence type="ECO:0000313" key="3">
    <source>
        <dbReference type="Proteomes" id="UP001234989"/>
    </source>
</evidence>
<keyword evidence="3" id="KW-1185">Reference proteome</keyword>
<dbReference type="Gene3D" id="3.30.420.10">
    <property type="entry name" value="Ribonuclease H-like superfamily/Ribonuclease H"/>
    <property type="match status" value="1"/>
</dbReference>
<feature type="compositionally biased region" description="Low complexity" evidence="1">
    <location>
        <begin position="275"/>
        <end position="284"/>
    </location>
</feature>
<dbReference type="InterPro" id="IPR036397">
    <property type="entry name" value="RNaseH_sf"/>
</dbReference>
<organism evidence="2 3">
    <name type="scientific">Solanum verrucosum</name>
    <dbReference type="NCBI Taxonomy" id="315347"/>
    <lineage>
        <taxon>Eukaryota</taxon>
        <taxon>Viridiplantae</taxon>
        <taxon>Streptophyta</taxon>
        <taxon>Embryophyta</taxon>
        <taxon>Tracheophyta</taxon>
        <taxon>Spermatophyta</taxon>
        <taxon>Magnoliopsida</taxon>
        <taxon>eudicotyledons</taxon>
        <taxon>Gunneridae</taxon>
        <taxon>Pentapetalae</taxon>
        <taxon>asterids</taxon>
        <taxon>lamiids</taxon>
        <taxon>Solanales</taxon>
        <taxon>Solanaceae</taxon>
        <taxon>Solanoideae</taxon>
        <taxon>Solaneae</taxon>
        <taxon>Solanum</taxon>
    </lineage>
</organism>
<dbReference type="InterPro" id="IPR012337">
    <property type="entry name" value="RNaseH-like_sf"/>
</dbReference>
<gene>
    <name evidence="2" type="ORF">MTR67_017867</name>
</gene>
<evidence type="ECO:0000313" key="2">
    <source>
        <dbReference type="EMBL" id="WMV24482.1"/>
    </source>
</evidence>
<sequence length="439" mass="49843">MDFITGLPRTRRQHDSIWVIVDKVTKSAHFLAVKTTDSVKDYAKLYINEIFRLDGVALSIISDRERTIQTLEDMLRAYMMEFKSIERNTWEAEAAVKAKYPHLFPSDSIPTCACLLKYVERARRLAESIGEVFCNSFILVLTNPLPLHLLDLCCLTDMTRPKIEKDLNVAPRDRLNLRLIIEEEIVMRAKQRQTSLPFSVLIREFFERARILFVAKTDVEVMPTSSIDIWRIEVVYTRDEAERNKITSVDTYPTVDIDMLQADTTSSTQADEHSGTPSSSVSTTSGPTAFAAGASHLFLTQCMLYRMGHLAYSADVHAFRVEREVPAIFEIPSATTIGDNVLADDGDEADTPEMDEKELGTCEAAFNEDKRARQGHYRERGNEKAEKVIETQGLMIAKSTNRRVALQLAEGSRVSAWERPTWQWEGQMDISLTRSAMEI</sequence>
<name>A0AAF0QKN6_SOLVR</name>
<feature type="region of interest" description="Disordered" evidence="1">
    <location>
        <begin position="265"/>
        <end position="284"/>
    </location>
</feature>
<proteinExistence type="predicted"/>
<accession>A0AAF0QKN6</accession>
<dbReference type="PANTHER" id="PTHR45835">
    <property type="entry name" value="YALI0A06105P"/>
    <property type="match status" value="1"/>
</dbReference>
<reference evidence="2" key="1">
    <citation type="submission" date="2023-08" db="EMBL/GenBank/DDBJ databases">
        <title>A de novo genome assembly of Solanum verrucosum Schlechtendal, a Mexican diploid species geographically isolated from the other diploid A-genome species in potato relatives.</title>
        <authorList>
            <person name="Hosaka K."/>
        </authorList>
    </citation>
    <scope>NUCLEOTIDE SEQUENCE</scope>
    <source>
        <tissue evidence="2">Young leaves</tissue>
    </source>
</reference>
<dbReference type="PANTHER" id="PTHR45835:SF91">
    <property type="entry name" value="RETROTRANSPOSON, TY3-GYPSY SUBCLASS-LIKE PROTEIN"/>
    <property type="match status" value="1"/>
</dbReference>
<dbReference type="EMBL" id="CP133615">
    <property type="protein sequence ID" value="WMV24482.1"/>
    <property type="molecule type" value="Genomic_DNA"/>
</dbReference>
<dbReference type="GO" id="GO:0003676">
    <property type="term" value="F:nucleic acid binding"/>
    <property type="evidence" value="ECO:0007669"/>
    <property type="project" value="InterPro"/>
</dbReference>